<dbReference type="OrthoDB" id="7828645at2"/>
<feature type="transmembrane region" description="Helical" evidence="5">
    <location>
        <begin position="195"/>
        <end position="217"/>
    </location>
</feature>
<dbReference type="RefSeq" id="WP_093990557.1">
    <property type="nucleotide sequence ID" value="NZ_FXZK01000001.1"/>
</dbReference>
<comment type="subcellular location">
    <subcellularLocation>
        <location evidence="1">Membrane</location>
        <topology evidence="1">Multi-pass membrane protein</topology>
    </subcellularLocation>
</comment>
<feature type="transmembrane region" description="Helical" evidence="5">
    <location>
        <begin position="75"/>
        <end position="92"/>
    </location>
</feature>
<evidence type="ECO:0000256" key="2">
    <source>
        <dbReference type="ARBA" id="ARBA00022692"/>
    </source>
</evidence>
<evidence type="ECO:0000313" key="7">
    <source>
        <dbReference type="EMBL" id="SMY06373.1"/>
    </source>
</evidence>
<feature type="transmembrane region" description="Helical" evidence="5">
    <location>
        <begin position="28"/>
        <end position="55"/>
    </location>
</feature>
<dbReference type="GO" id="GO:0016020">
    <property type="term" value="C:membrane"/>
    <property type="evidence" value="ECO:0007669"/>
    <property type="project" value="UniProtKB-SubCell"/>
</dbReference>
<accession>A0A238L9X7</accession>
<dbReference type="EMBL" id="FXZK01000001">
    <property type="protein sequence ID" value="SMY06373.1"/>
    <property type="molecule type" value="Genomic_DNA"/>
</dbReference>
<dbReference type="Proteomes" id="UP000201613">
    <property type="component" value="Unassembled WGS sequence"/>
</dbReference>
<dbReference type="AlphaFoldDB" id="A0A238L9X7"/>
<name>A0A238L9X7_9RHOB</name>
<reference evidence="7 8" key="1">
    <citation type="submission" date="2017-05" db="EMBL/GenBank/DDBJ databases">
        <authorList>
            <person name="Song R."/>
            <person name="Chenine A.L."/>
            <person name="Ruprecht R.M."/>
        </authorList>
    </citation>
    <scope>NUCLEOTIDE SEQUENCE [LARGE SCALE GENOMIC DNA]</scope>
    <source>
        <strain evidence="7 8">CECT 8899</strain>
    </source>
</reference>
<dbReference type="Pfam" id="PF07298">
    <property type="entry name" value="NnrU"/>
    <property type="match status" value="1"/>
</dbReference>
<keyword evidence="2 5" id="KW-0812">Transmembrane</keyword>
<evidence type="ECO:0000256" key="1">
    <source>
        <dbReference type="ARBA" id="ARBA00004141"/>
    </source>
</evidence>
<keyword evidence="4 5" id="KW-0472">Membrane</keyword>
<feature type="domain" description="NnrU" evidence="6">
    <location>
        <begin position="7"/>
        <end position="220"/>
    </location>
</feature>
<proteinExistence type="predicted"/>
<evidence type="ECO:0000256" key="3">
    <source>
        <dbReference type="ARBA" id="ARBA00022989"/>
    </source>
</evidence>
<organism evidence="7 8">
    <name type="scientific">Flavimaricola marinus</name>
    <dbReference type="NCBI Taxonomy" id="1819565"/>
    <lineage>
        <taxon>Bacteria</taxon>
        <taxon>Pseudomonadati</taxon>
        <taxon>Pseudomonadota</taxon>
        <taxon>Alphaproteobacteria</taxon>
        <taxon>Rhodobacterales</taxon>
        <taxon>Paracoccaceae</taxon>
        <taxon>Flavimaricola</taxon>
    </lineage>
</organism>
<evidence type="ECO:0000259" key="6">
    <source>
        <dbReference type="Pfam" id="PF07298"/>
    </source>
</evidence>
<protein>
    <submittedName>
        <fullName evidence="7">NnrU protein</fullName>
    </submittedName>
</protein>
<gene>
    <name evidence="7" type="ORF">LOM8899_00496</name>
</gene>
<evidence type="ECO:0000313" key="8">
    <source>
        <dbReference type="Proteomes" id="UP000201613"/>
    </source>
</evidence>
<feature type="transmembrane region" description="Helical" evidence="5">
    <location>
        <begin position="140"/>
        <end position="160"/>
    </location>
</feature>
<keyword evidence="8" id="KW-1185">Reference proteome</keyword>
<keyword evidence="3 5" id="KW-1133">Transmembrane helix</keyword>
<evidence type="ECO:0000256" key="5">
    <source>
        <dbReference type="SAM" id="Phobius"/>
    </source>
</evidence>
<evidence type="ECO:0000256" key="4">
    <source>
        <dbReference type="ARBA" id="ARBA00023136"/>
    </source>
</evidence>
<dbReference type="InterPro" id="IPR009915">
    <property type="entry name" value="NnrU_dom"/>
</dbReference>
<sequence>MSWLGFAAIFGLFFVTHSVPVRPSIKSRIVAVLGPIGFAVSYSALSVGMLTILIWSAGQAPVVQLWAQMAWHRHLVHLGMLAVCLILAFAIARPNPFSFGGARNHAFDPTRPGIVRLRRHPILIALGLWAALHILPNGDLAHAVLFAVLGGFAVAGRALVDRRRRREIGPDAWDRLNTEVANGPYIHAPASVGGAALRLGAAVLAFVFLIWLHPIFIGVSAI</sequence>